<name>A0A841JJS2_9SPHI</name>
<sequence>MKNLQLKAKALELGATGTLSRSQMGKIMGGGPIIGLPVCDGCCPTHPCTFPPHMLCPAVVCPQTS</sequence>
<protein>
    <submittedName>
        <fullName evidence="2">Uncharacterized protein</fullName>
    </submittedName>
</protein>
<dbReference type="RefSeq" id="WP_175614191.1">
    <property type="nucleotide sequence ID" value="NZ_FTMG01000023.1"/>
</dbReference>
<dbReference type="EMBL" id="JACHCA010000024">
    <property type="protein sequence ID" value="MBB6131433.1"/>
    <property type="molecule type" value="Genomic_DNA"/>
</dbReference>
<comment type="caution">
    <text evidence="2">The sequence shown here is derived from an EMBL/GenBank/DDBJ whole genome shotgun (WGS) entry which is preliminary data.</text>
</comment>
<proteinExistence type="predicted"/>
<gene>
    <name evidence="2" type="ORF">HDF22_005584</name>
    <name evidence="1" type="ORF">HDF23_005647</name>
</gene>
<dbReference type="Proteomes" id="UP000548326">
    <property type="component" value="Unassembled WGS sequence"/>
</dbReference>
<evidence type="ECO:0000313" key="2">
    <source>
        <dbReference type="EMBL" id="MBB6131433.1"/>
    </source>
</evidence>
<keyword evidence="3" id="KW-1185">Reference proteome</keyword>
<accession>A0A841JJS2</accession>
<evidence type="ECO:0000313" key="3">
    <source>
        <dbReference type="Proteomes" id="UP000541583"/>
    </source>
</evidence>
<organism evidence="2 4">
    <name type="scientific">Mucilaginibacter lappiensis</name>
    <dbReference type="NCBI Taxonomy" id="354630"/>
    <lineage>
        <taxon>Bacteria</taxon>
        <taxon>Pseudomonadati</taxon>
        <taxon>Bacteroidota</taxon>
        <taxon>Sphingobacteriia</taxon>
        <taxon>Sphingobacteriales</taxon>
        <taxon>Sphingobacteriaceae</taxon>
        <taxon>Mucilaginibacter</taxon>
    </lineage>
</organism>
<dbReference type="AlphaFoldDB" id="A0A841JJS2"/>
<reference evidence="3 4" key="1">
    <citation type="submission" date="2020-08" db="EMBL/GenBank/DDBJ databases">
        <title>Genomic Encyclopedia of Type Strains, Phase IV (KMG-V): Genome sequencing to study the core and pangenomes of soil and plant-associated prokaryotes.</title>
        <authorList>
            <person name="Whitman W."/>
        </authorList>
    </citation>
    <scope>NUCLEOTIDE SEQUENCE [LARGE SCALE GENOMIC DNA]</scope>
    <source>
        <strain evidence="1 3">ANJLi2</strain>
        <strain evidence="2 4">MP601</strain>
    </source>
</reference>
<dbReference type="Proteomes" id="UP000541583">
    <property type="component" value="Unassembled WGS sequence"/>
</dbReference>
<dbReference type="EMBL" id="JACHCB010000023">
    <property type="protein sequence ID" value="MBB6112864.1"/>
    <property type="molecule type" value="Genomic_DNA"/>
</dbReference>
<evidence type="ECO:0000313" key="4">
    <source>
        <dbReference type="Proteomes" id="UP000548326"/>
    </source>
</evidence>
<evidence type="ECO:0000313" key="1">
    <source>
        <dbReference type="EMBL" id="MBB6112864.1"/>
    </source>
</evidence>